<evidence type="ECO:0000313" key="1">
    <source>
        <dbReference type="EMBL" id="JAP10582.1"/>
    </source>
</evidence>
<sequence>MIKVVITPYGVSLWRSIRAHWPFLKDSSFIKVNDGKQSSVWKDNWLGNESLQEIFLRHIQLGELSGAST</sequence>
<reference evidence="1" key="1">
    <citation type="submission" date="2015-12" db="EMBL/GenBank/DDBJ databases">
        <title>Gene expression during late stages of embryo sac development: a critical building block for successful pollen-pistil interactions.</title>
        <authorList>
            <person name="Liu Y."/>
            <person name="Joly V."/>
            <person name="Sabar M."/>
            <person name="Matton D.P."/>
        </authorList>
    </citation>
    <scope>NUCLEOTIDE SEQUENCE</scope>
</reference>
<proteinExistence type="predicted"/>
<accession>A0A0V0GTL0</accession>
<dbReference type="AlphaFoldDB" id="A0A0V0GTL0"/>
<dbReference type="EMBL" id="GEDG01032867">
    <property type="protein sequence ID" value="JAP10582.1"/>
    <property type="molecule type" value="Transcribed_RNA"/>
</dbReference>
<protein>
    <submittedName>
        <fullName evidence="1">Putative ovule protein</fullName>
    </submittedName>
</protein>
<name>A0A0V0GTL0_SOLCH</name>
<organism evidence="1">
    <name type="scientific">Solanum chacoense</name>
    <name type="common">Chaco potato</name>
    <dbReference type="NCBI Taxonomy" id="4108"/>
    <lineage>
        <taxon>Eukaryota</taxon>
        <taxon>Viridiplantae</taxon>
        <taxon>Streptophyta</taxon>
        <taxon>Embryophyta</taxon>
        <taxon>Tracheophyta</taxon>
        <taxon>Spermatophyta</taxon>
        <taxon>Magnoliopsida</taxon>
        <taxon>eudicotyledons</taxon>
        <taxon>Gunneridae</taxon>
        <taxon>Pentapetalae</taxon>
        <taxon>asterids</taxon>
        <taxon>lamiids</taxon>
        <taxon>Solanales</taxon>
        <taxon>Solanaceae</taxon>
        <taxon>Solanoideae</taxon>
        <taxon>Solaneae</taxon>
        <taxon>Solanum</taxon>
    </lineage>
</organism>